<dbReference type="InterPro" id="IPR009647">
    <property type="entry name" value="PBP_C"/>
</dbReference>
<comment type="similarity">
    <text evidence="2">In the C-terminal section; belongs to the transpeptidase family.</text>
</comment>
<reference evidence="15 16" key="1">
    <citation type="submission" date="2022-10" db="EMBL/GenBank/DDBJ databases">
        <title>Roseococcus glaciei nov., sp. nov., isolated from glacier.</title>
        <authorList>
            <person name="Liu Q."/>
            <person name="Xin Y.-H."/>
        </authorList>
    </citation>
    <scope>NUCLEOTIDE SEQUENCE [LARGE SCALE GENOMIC DNA]</scope>
    <source>
        <strain evidence="15 16">MDT2-1-1</strain>
    </source>
</reference>
<name>A0ABT3P058_9PROT</name>
<keyword evidence="6" id="KW-0328">Glycosyltransferase</keyword>
<dbReference type="PANTHER" id="PTHR32282:SF15">
    <property type="entry name" value="PENICILLIN-BINDING PROTEIN 1C"/>
    <property type="match status" value="1"/>
</dbReference>
<evidence type="ECO:0000313" key="15">
    <source>
        <dbReference type="EMBL" id="MCW8087792.1"/>
    </source>
</evidence>
<evidence type="ECO:0000256" key="2">
    <source>
        <dbReference type="ARBA" id="ARBA00007090"/>
    </source>
</evidence>
<dbReference type="Gene3D" id="3.40.710.10">
    <property type="entry name" value="DD-peptidase/beta-lactamase superfamily"/>
    <property type="match status" value="2"/>
</dbReference>
<feature type="domain" description="Penicillin-binding C-terminal" evidence="14">
    <location>
        <begin position="533"/>
        <end position="610"/>
    </location>
</feature>
<keyword evidence="5" id="KW-0645">Protease</keyword>
<evidence type="ECO:0000256" key="3">
    <source>
        <dbReference type="ARBA" id="ARBA00007739"/>
    </source>
</evidence>
<protein>
    <recommendedName>
        <fullName evidence="10">peptidoglycan glycosyltransferase</fullName>
        <ecNumber evidence="10">2.4.99.28</ecNumber>
    </recommendedName>
</protein>
<keyword evidence="4" id="KW-0121">Carboxypeptidase</keyword>
<comment type="caution">
    <text evidence="15">The sequence shown here is derived from an EMBL/GenBank/DDBJ whole genome shotgun (WGS) entry which is preliminary data.</text>
</comment>
<evidence type="ECO:0000256" key="9">
    <source>
        <dbReference type="ARBA" id="ARBA00023268"/>
    </source>
</evidence>
<evidence type="ECO:0000256" key="11">
    <source>
        <dbReference type="ARBA" id="ARBA00049902"/>
    </source>
</evidence>
<comment type="similarity">
    <text evidence="3">In the N-terminal section; belongs to the glycosyltransferase 51 family.</text>
</comment>
<dbReference type="Pfam" id="PF06832">
    <property type="entry name" value="BiPBP_C"/>
    <property type="match status" value="1"/>
</dbReference>
<dbReference type="InterPro" id="IPR001460">
    <property type="entry name" value="PCN-bd_Tpept"/>
</dbReference>
<evidence type="ECO:0000259" key="13">
    <source>
        <dbReference type="Pfam" id="PF00912"/>
    </source>
</evidence>
<evidence type="ECO:0000256" key="6">
    <source>
        <dbReference type="ARBA" id="ARBA00022676"/>
    </source>
</evidence>
<evidence type="ECO:0000256" key="4">
    <source>
        <dbReference type="ARBA" id="ARBA00022645"/>
    </source>
</evidence>
<gene>
    <name evidence="15" type="ORF">OF850_19470</name>
</gene>
<dbReference type="InterPro" id="IPR036950">
    <property type="entry name" value="PBP_transglycosylase"/>
</dbReference>
<proteinExistence type="inferred from homology"/>
<feature type="domain" description="Penicillin-binding protein transpeptidase" evidence="12">
    <location>
        <begin position="281"/>
        <end position="399"/>
    </location>
</feature>
<evidence type="ECO:0000313" key="16">
    <source>
        <dbReference type="Proteomes" id="UP001526430"/>
    </source>
</evidence>
<evidence type="ECO:0000256" key="10">
    <source>
        <dbReference type="ARBA" id="ARBA00044770"/>
    </source>
</evidence>
<dbReference type="InterPro" id="IPR023346">
    <property type="entry name" value="Lysozyme-like_dom_sf"/>
</dbReference>
<comment type="catalytic activity">
    <reaction evidence="11">
        <text>[GlcNAc-(1-&gt;4)-Mur2Ac(oyl-L-Ala-gamma-D-Glu-L-Lys-D-Ala-D-Ala)](n)-di-trans,octa-cis-undecaprenyl diphosphate + beta-D-GlcNAc-(1-&gt;4)-Mur2Ac(oyl-L-Ala-gamma-D-Glu-L-Lys-D-Ala-D-Ala)-di-trans,octa-cis-undecaprenyl diphosphate = [GlcNAc-(1-&gt;4)-Mur2Ac(oyl-L-Ala-gamma-D-Glu-L-Lys-D-Ala-D-Ala)](n+1)-di-trans,octa-cis-undecaprenyl diphosphate + di-trans,octa-cis-undecaprenyl diphosphate + H(+)</text>
        <dbReference type="Rhea" id="RHEA:23708"/>
        <dbReference type="Rhea" id="RHEA-COMP:9602"/>
        <dbReference type="Rhea" id="RHEA-COMP:9603"/>
        <dbReference type="ChEBI" id="CHEBI:15378"/>
        <dbReference type="ChEBI" id="CHEBI:58405"/>
        <dbReference type="ChEBI" id="CHEBI:60033"/>
        <dbReference type="ChEBI" id="CHEBI:78435"/>
        <dbReference type="EC" id="2.4.99.28"/>
    </reaction>
</comment>
<sequence length="614" mass="64712">MRRALLLLLPLLLALPAGLWALDRAFPPDLSRFERVSAEVPARDGRLLHATPVAGGTWRLRTAPEDAPPHLLAQLLSAEDARFPFHPGVDPLALARAAGQWARAGRVVSGGSTLSMQAARLLHPRPRTLRSKAIEALRAMQLEWRLGKPGVLAVWLTLAPQGGNLEGLRAGALAWFGRPLHALDPAETALLLALARQPARARPDRHPEAARIARDAVLHQRAPGLATPAEIAHAALPARRHPLPRHAPLTAMPTLDLDLQRGVSSLAREALDRLPPAVSLAIVVLEIETGEFRALFGGDWNNPLRAGHLDLSRAVRSPGSALKPLVYALGFEAGLARPDTLLDDLPRRFGAYAPENFDRAFAGRLSVADALRQSLNGPAVAMLEAVGPVRMATAMKRAGAIPRLPPGAAPTLPLALGGVGITLRELVTLYARLPEAVERRAADAALAALVQPFGGPPGIAWKTGTSWGGRDAWAVGLDRRHAVGVWVGRPDGTAMPGATGARLALPLLAQVFERLPAAPRAPLPARPAAAASLAGTDALRLVFPPPGAALAEAGRVVIRAGGGQRPLSFLVDGAPIPSDPARRETAWTPPGPGRYRLSVLDAGGAAAGVELRVR</sequence>
<dbReference type="Gene3D" id="1.10.3810.10">
    <property type="entry name" value="Biosynthetic peptidoglycan transglycosylase-like"/>
    <property type="match status" value="1"/>
</dbReference>
<dbReference type="EC" id="2.4.99.28" evidence="10"/>
<dbReference type="SUPFAM" id="SSF53955">
    <property type="entry name" value="Lysozyme-like"/>
    <property type="match status" value="1"/>
</dbReference>
<keyword evidence="16" id="KW-1185">Reference proteome</keyword>
<evidence type="ECO:0000256" key="5">
    <source>
        <dbReference type="ARBA" id="ARBA00022670"/>
    </source>
</evidence>
<dbReference type="Proteomes" id="UP001526430">
    <property type="component" value="Unassembled WGS sequence"/>
</dbReference>
<keyword evidence="8" id="KW-0378">Hydrolase</keyword>
<dbReference type="Pfam" id="PF00905">
    <property type="entry name" value="Transpeptidase"/>
    <property type="match status" value="1"/>
</dbReference>
<dbReference type="SUPFAM" id="SSF56601">
    <property type="entry name" value="beta-lactamase/transpeptidase-like"/>
    <property type="match status" value="1"/>
</dbReference>
<evidence type="ECO:0000259" key="14">
    <source>
        <dbReference type="Pfam" id="PF06832"/>
    </source>
</evidence>
<keyword evidence="7" id="KW-0808">Transferase</keyword>
<feature type="domain" description="Glycosyl transferase family 51" evidence="13">
    <location>
        <begin position="58"/>
        <end position="220"/>
    </location>
</feature>
<comment type="pathway">
    <text evidence="1">Cell wall biogenesis; peptidoglycan biosynthesis.</text>
</comment>
<dbReference type="RefSeq" id="WP_301592008.1">
    <property type="nucleotide sequence ID" value="NZ_JAPFQI010000021.1"/>
</dbReference>
<evidence type="ECO:0000256" key="7">
    <source>
        <dbReference type="ARBA" id="ARBA00022679"/>
    </source>
</evidence>
<keyword evidence="9" id="KW-0511">Multifunctional enzyme</keyword>
<evidence type="ECO:0000256" key="1">
    <source>
        <dbReference type="ARBA" id="ARBA00004752"/>
    </source>
</evidence>
<dbReference type="PANTHER" id="PTHR32282">
    <property type="entry name" value="BINDING PROTEIN TRANSPEPTIDASE, PUTATIVE-RELATED"/>
    <property type="match status" value="1"/>
</dbReference>
<dbReference type="Pfam" id="PF00912">
    <property type="entry name" value="Transgly"/>
    <property type="match status" value="1"/>
</dbReference>
<accession>A0ABT3P058</accession>
<dbReference type="InterPro" id="IPR050396">
    <property type="entry name" value="Glycosyltr_51/Transpeptidase"/>
</dbReference>
<dbReference type="InterPro" id="IPR012338">
    <property type="entry name" value="Beta-lactam/transpept-like"/>
</dbReference>
<evidence type="ECO:0000259" key="12">
    <source>
        <dbReference type="Pfam" id="PF00905"/>
    </source>
</evidence>
<evidence type="ECO:0000256" key="8">
    <source>
        <dbReference type="ARBA" id="ARBA00022801"/>
    </source>
</evidence>
<dbReference type="InterPro" id="IPR001264">
    <property type="entry name" value="Glyco_trans_51"/>
</dbReference>
<organism evidence="15 16">
    <name type="scientific">Sabulicella glaciei</name>
    <dbReference type="NCBI Taxonomy" id="2984948"/>
    <lineage>
        <taxon>Bacteria</taxon>
        <taxon>Pseudomonadati</taxon>
        <taxon>Pseudomonadota</taxon>
        <taxon>Alphaproteobacteria</taxon>
        <taxon>Acetobacterales</taxon>
        <taxon>Acetobacteraceae</taxon>
        <taxon>Sabulicella</taxon>
    </lineage>
</organism>
<dbReference type="EMBL" id="JAPFQI010000021">
    <property type="protein sequence ID" value="MCW8087792.1"/>
    <property type="molecule type" value="Genomic_DNA"/>
</dbReference>